<dbReference type="GO" id="GO:0005789">
    <property type="term" value="C:endoplasmic reticulum membrane"/>
    <property type="evidence" value="ECO:0007669"/>
    <property type="project" value="UniProtKB-SubCell"/>
</dbReference>
<organism evidence="9 10">
    <name type="scientific">[Candida] arabinofermentans NRRL YB-2248</name>
    <dbReference type="NCBI Taxonomy" id="983967"/>
    <lineage>
        <taxon>Eukaryota</taxon>
        <taxon>Fungi</taxon>
        <taxon>Dikarya</taxon>
        <taxon>Ascomycota</taxon>
        <taxon>Saccharomycotina</taxon>
        <taxon>Pichiomycetes</taxon>
        <taxon>Pichiales</taxon>
        <taxon>Pichiaceae</taxon>
        <taxon>Ogataea</taxon>
        <taxon>Ogataea/Candida clade</taxon>
    </lineage>
</organism>
<feature type="transmembrane region" description="Helical" evidence="8">
    <location>
        <begin position="302"/>
        <end position="326"/>
    </location>
</feature>
<dbReference type="PANTHER" id="PTHR20661:SF0">
    <property type="entry name" value="PHOSPHATIDYLINOSITOL-GLYCAN BIOSYNTHESIS CLASS W PROTEIN"/>
    <property type="match status" value="1"/>
</dbReference>
<sequence>MSSLKERKESFVTDLTGGDTLDIYQITSISLTSYLIWCILKKKSDTFRHENTFIANAIDFMINWNNLLLSVTTYSNKIKSLTLLNILPAVLIIFNKSITTTKKTSDVLNVNLNTIKPSQFLPHKSYITVYRSQMMIITCICILAVDFPIFPRRFAKVETWGTSLMDLGVGSFVFSMGLISSRSYIRQNFTSTYSYSKNLLKSLKNSIPLIILGLIRLISVKSLDYQEHLTEYGLHWNFFFTLSAMPLLSNLLYPLISIFSPFILSLMISIGYEIGLVKYGLLEFIVSSNERIGFIQENKEGLVSLIGYFCIFLNGLGLGSIILPLIPTPNNLFTLNNSKSQIIKKLNSNSLFTLKPLDGLFLTSVFYQLIYFIVDTCYVYGVSRRMTNFLYVIWVSAYNCSFLFGYKLVENFIWGEPNYKIVNDEDDKEKENNDLSNVESIDQVPVTLTAVNNNSLLLFLLANLLTGLINMKFNTLDATISESTKILFGYEAALCLISLILYRLNIVLR</sequence>
<name>A0A1E4T290_9ASCO</name>
<dbReference type="InterPro" id="IPR009447">
    <property type="entry name" value="PIGW/GWT1"/>
</dbReference>
<dbReference type="GO" id="GO:0072659">
    <property type="term" value="P:protein localization to plasma membrane"/>
    <property type="evidence" value="ECO:0007669"/>
    <property type="project" value="TreeGrafter"/>
</dbReference>
<keyword evidence="5 8" id="KW-0812">Transmembrane</keyword>
<protein>
    <recommendedName>
        <fullName evidence="8">GPI-anchored wall transfer protein</fullName>
        <ecNumber evidence="8">2.3.-.-</ecNumber>
    </recommendedName>
</protein>
<feature type="transmembrane region" description="Helical" evidence="8">
    <location>
        <begin position="486"/>
        <end position="504"/>
    </location>
</feature>
<evidence type="ECO:0000256" key="5">
    <source>
        <dbReference type="ARBA" id="ARBA00022692"/>
    </source>
</evidence>
<dbReference type="AlphaFoldDB" id="A0A1E4T290"/>
<comment type="pathway">
    <text evidence="2 8">Glycolipid biosynthesis; glycosylphosphatidylinositol-anchor biosynthesis.</text>
</comment>
<proteinExistence type="inferred from homology"/>
<evidence type="ECO:0000256" key="4">
    <source>
        <dbReference type="ARBA" id="ARBA00022502"/>
    </source>
</evidence>
<comment type="caution">
    <text evidence="8">Lacks conserved residue(s) required for the propagation of feature annotation.</text>
</comment>
<dbReference type="UniPathway" id="UPA00196"/>
<keyword evidence="4 8" id="KW-0337">GPI-anchor biosynthesis</keyword>
<dbReference type="PANTHER" id="PTHR20661">
    <property type="entry name" value="PHOSPHATIDYLINOSITOL-GLYCAN BIOSYNTHESIS CLASS W PROTEIN"/>
    <property type="match status" value="1"/>
</dbReference>
<dbReference type="EC" id="2.3.-.-" evidence="8"/>
<evidence type="ECO:0000256" key="3">
    <source>
        <dbReference type="ARBA" id="ARBA00007559"/>
    </source>
</evidence>
<feature type="transmembrane region" description="Helical" evidence="8">
    <location>
        <begin position="163"/>
        <end position="185"/>
    </location>
</feature>
<dbReference type="GO" id="GO:0032216">
    <property type="term" value="F:glucosaminyl-phosphatidylinositol O-acyltransferase activity"/>
    <property type="evidence" value="ECO:0007669"/>
    <property type="project" value="TreeGrafter"/>
</dbReference>
<feature type="transmembrane region" description="Helical" evidence="8">
    <location>
        <begin position="389"/>
        <end position="409"/>
    </location>
</feature>
<accession>A0A1E4T290</accession>
<evidence type="ECO:0000256" key="2">
    <source>
        <dbReference type="ARBA" id="ARBA00004687"/>
    </source>
</evidence>
<evidence type="ECO:0000313" key="10">
    <source>
        <dbReference type="Proteomes" id="UP000094801"/>
    </source>
</evidence>
<comment type="similarity">
    <text evidence="3 8">Belongs to the PIGW family.</text>
</comment>
<gene>
    <name evidence="9" type="ORF">CANARDRAFT_7176</name>
</gene>
<comment type="subcellular location">
    <subcellularLocation>
        <location evidence="1 8">Endoplasmic reticulum membrane</location>
        <topology evidence="1 8">Multi-pass membrane protein</topology>
    </subcellularLocation>
</comment>
<keyword evidence="8" id="KW-0256">Endoplasmic reticulum</keyword>
<dbReference type="Proteomes" id="UP000094801">
    <property type="component" value="Unassembled WGS sequence"/>
</dbReference>
<dbReference type="EMBL" id="KV453851">
    <property type="protein sequence ID" value="ODV85808.1"/>
    <property type="molecule type" value="Genomic_DNA"/>
</dbReference>
<keyword evidence="10" id="KW-1185">Reference proteome</keyword>
<keyword evidence="8" id="KW-0012">Acyltransferase</keyword>
<feature type="transmembrane region" description="Helical" evidence="8">
    <location>
        <begin position="205"/>
        <end position="223"/>
    </location>
</feature>
<keyword evidence="6 8" id="KW-1133">Transmembrane helix</keyword>
<dbReference type="OrthoDB" id="15270at2759"/>
<keyword evidence="8" id="KW-0808">Transferase</keyword>
<evidence type="ECO:0000256" key="7">
    <source>
        <dbReference type="ARBA" id="ARBA00023136"/>
    </source>
</evidence>
<evidence type="ECO:0000256" key="6">
    <source>
        <dbReference type="ARBA" id="ARBA00022989"/>
    </source>
</evidence>
<feature type="transmembrane region" description="Helical" evidence="8">
    <location>
        <begin position="130"/>
        <end position="151"/>
    </location>
</feature>
<keyword evidence="7 8" id="KW-0472">Membrane</keyword>
<dbReference type="Pfam" id="PF06423">
    <property type="entry name" value="GWT1"/>
    <property type="match status" value="1"/>
</dbReference>
<comment type="function">
    <text evidence="8">A acetyltransferase, which acetylates the inositol ring of phosphatidylinositol during biosynthesis of GPI-anchor.</text>
</comment>
<evidence type="ECO:0000256" key="8">
    <source>
        <dbReference type="RuleBase" id="RU280819"/>
    </source>
</evidence>
<evidence type="ECO:0000256" key="1">
    <source>
        <dbReference type="ARBA" id="ARBA00004477"/>
    </source>
</evidence>
<dbReference type="GO" id="GO:0006506">
    <property type="term" value="P:GPI anchor biosynthetic process"/>
    <property type="evidence" value="ECO:0007669"/>
    <property type="project" value="UniProtKB-UniPathway"/>
</dbReference>
<feature type="transmembrane region" description="Helical" evidence="8">
    <location>
        <begin position="23"/>
        <end position="40"/>
    </location>
</feature>
<reference evidence="10" key="1">
    <citation type="submission" date="2016-04" db="EMBL/GenBank/DDBJ databases">
        <title>Comparative genomics of biotechnologically important yeasts.</title>
        <authorList>
            <consortium name="DOE Joint Genome Institute"/>
            <person name="Riley R."/>
            <person name="Haridas S."/>
            <person name="Wolfe K.H."/>
            <person name="Lopes M.R."/>
            <person name="Hittinger C.T."/>
            <person name="Goker M."/>
            <person name="Salamov A."/>
            <person name="Wisecaver J."/>
            <person name="Long T.M."/>
            <person name="Aerts A.L."/>
            <person name="Barry K."/>
            <person name="Choi C."/>
            <person name="Clum A."/>
            <person name="Coughlan A.Y."/>
            <person name="Deshpande S."/>
            <person name="Douglass A.P."/>
            <person name="Hanson S.J."/>
            <person name="Klenk H.-P."/>
            <person name="Labutti K."/>
            <person name="Lapidus A."/>
            <person name="Lindquist E."/>
            <person name="Lipzen A."/>
            <person name="Meier-Kolthoff J.P."/>
            <person name="Ohm R.A."/>
            <person name="Otillar R.P."/>
            <person name="Pangilinan J."/>
            <person name="Peng Y."/>
            <person name="Rokas A."/>
            <person name="Rosa C.A."/>
            <person name="Scheuner C."/>
            <person name="Sibirny A.A."/>
            <person name="Slot J.C."/>
            <person name="Stielow J.B."/>
            <person name="Sun H."/>
            <person name="Kurtzman C.P."/>
            <person name="Blackwell M."/>
            <person name="Grigoriev I.V."/>
            <person name="Jeffries T.W."/>
        </authorList>
    </citation>
    <scope>NUCLEOTIDE SEQUENCE [LARGE SCALE GENOMIC DNA]</scope>
    <source>
        <strain evidence="10">NRRL YB-2248</strain>
    </source>
</reference>
<feature type="transmembrane region" description="Helical" evidence="8">
    <location>
        <begin position="360"/>
        <end position="382"/>
    </location>
</feature>
<dbReference type="STRING" id="983967.A0A1E4T290"/>
<dbReference type="PIRSF" id="PIRSF017321">
    <property type="entry name" value="GWT1"/>
    <property type="match status" value="1"/>
</dbReference>
<evidence type="ECO:0000313" key="9">
    <source>
        <dbReference type="EMBL" id="ODV85808.1"/>
    </source>
</evidence>